<dbReference type="RefSeq" id="WP_155071136.1">
    <property type="nucleotide sequence ID" value="NZ_WIXO01000001.1"/>
</dbReference>
<organism evidence="2 3">
    <name type="scientific">Streptomyces taklimakanensis</name>
    <dbReference type="NCBI Taxonomy" id="2569853"/>
    <lineage>
        <taxon>Bacteria</taxon>
        <taxon>Bacillati</taxon>
        <taxon>Actinomycetota</taxon>
        <taxon>Actinomycetes</taxon>
        <taxon>Kitasatosporales</taxon>
        <taxon>Streptomycetaceae</taxon>
        <taxon>Streptomyces</taxon>
    </lineage>
</organism>
<dbReference type="EMBL" id="WIXO01000001">
    <property type="protein sequence ID" value="MTE19918.1"/>
    <property type="molecule type" value="Genomic_DNA"/>
</dbReference>
<accession>A0A6G2BCD5</accession>
<keyword evidence="1" id="KW-0812">Transmembrane</keyword>
<dbReference type="AlphaFoldDB" id="A0A6G2BCD5"/>
<proteinExistence type="predicted"/>
<keyword evidence="1" id="KW-1133">Transmembrane helix</keyword>
<evidence type="ECO:0000313" key="3">
    <source>
        <dbReference type="Proteomes" id="UP000473014"/>
    </source>
</evidence>
<reference evidence="2 3" key="1">
    <citation type="submission" date="2019-11" db="EMBL/GenBank/DDBJ databases">
        <authorList>
            <person name="Yuan L."/>
        </authorList>
    </citation>
    <scope>NUCLEOTIDE SEQUENCE [LARGE SCALE GENOMIC DNA]</scope>
    <source>
        <strain evidence="2 3">TRM43335</strain>
    </source>
</reference>
<evidence type="ECO:0000256" key="1">
    <source>
        <dbReference type="SAM" id="Phobius"/>
    </source>
</evidence>
<gene>
    <name evidence="2" type="ORF">F0L17_12480</name>
</gene>
<keyword evidence="1" id="KW-0472">Membrane</keyword>
<keyword evidence="3" id="KW-1185">Reference proteome</keyword>
<name>A0A6G2BCD5_9ACTN</name>
<protein>
    <submittedName>
        <fullName evidence="2">Uncharacterized protein</fullName>
    </submittedName>
</protein>
<feature type="transmembrane region" description="Helical" evidence="1">
    <location>
        <begin position="26"/>
        <end position="47"/>
    </location>
</feature>
<dbReference type="Proteomes" id="UP000473014">
    <property type="component" value="Unassembled WGS sequence"/>
</dbReference>
<sequence length="53" mass="5508">MSWYAHAAQGGALVNLAEEEGGFPGGLAIALVFLAIMVACLTAAYLVKRSAQR</sequence>
<comment type="caution">
    <text evidence="2">The sequence shown here is derived from an EMBL/GenBank/DDBJ whole genome shotgun (WGS) entry which is preliminary data.</text>
</comment>
<evidence type="ECO:0000313" key="2">
    <source>
        <dbReference type="EMBL" id="MTE19918.1"/>
    </source>
</evidence>